<dbReference type="PROSITE" id="PS50267">
    <property type="entry name" value="NA_NEUROTRAN_SYMP_3"/>
    <property type="match status" value="1"/>
</dbReference>
<reference evidence="8" key="1">
    <citation type="journal article" date="2020" name="mSystems">
        <title>Genome- and Community-Level Interaction Insights into Carbon Utilization and Element Cycling Functions of Hydrothermarchaeota in Hydrothermal Sediment.</title>
        <authorList>
            <person name="Zhou Z."/>
            <person name="Liu Y."/>
            <person name="Xu W."/>
            <person name="Pan J."/>
            <person name="Luo Z.H."/>
            <person name="Li M."/>
        </authorList>
    </citation>
    <scope>NUCLEOTIDE SEQUENCE [LARGE SCALE GENOMIC DNA]</scope>
    <source>
        <strain evidence="8">SpSt-143</strain>
    </source>
</reference>
<name>A0A7V2F6B7_RHOMR</name>
<feature type="transmembrane region" description="Helical" evidence="7">
    <location>
        <begin position="246"/>
        <end position="268"/>
    </location>
</feature>
<dbReference type="InterPro" id="IPR037272">
    <property type="entry name" value="SNS_sf"/>
</dbReference>
<dbReference type="InterPro" id="IPR000175">
    <property type="entry name" value="Na/ntran_symport"/>
</dbReference>
<gene>
    <name evidence="8" type="ORF">ENO59_04535</name>
</gene>
<sequence length="455" mass="49264">MTTPSAERGQWSSRVGFILAAAGSAIGLGNIWRFPYITGQNGGAAFVVIYLLCVVLICLPYLLAELVLGRHTQKNPVGAIRLLRPGSPWIGVGVLCVLTGVGILSYYAVIAGWTFGYIFKNLLFAHLDFGHFVASPWIVVPLFAVFLGLTMWVVFGGVEQGIERWSKVLMPLLVLLMAVLIVRSVTLPGAEKGLAFYLKPDFSKVTPGVVMAALGQAFFSLSLGMGAMITYGSYLSRREDVVASGAYVALFDTLVALMAGFMIFPAVFATGHDPASGPRLVFVVLPEIFQTLPLGGLLGALFFLLLSIAALTSTISLLEVVVAYFVDERRWSRKRSVWVVGVLTFLIGLPSALSQGTVEGLTRMDWLVGEEGFLGQHDFLSIMDALWGNLALALGALLLSVFIGWVWGAEKAAQELQQGSQISPGLLRIWQVFIRYICPVVILIILVNVLRGYLG</sequence>
<dbReference type="Pfam" id="PF00209">
    <property type="entry name" value="SNF"/>
    <property type="match status" value="2"/>
</dbReference>
<feature type="transmembrane region" description="Helical" evidence="7">
    <location>
        <begin position="210"/>
        <end position="234"/>
    </location>
</feature>
<feature type="transmembrane region" description="Helical" evidence="7">
    <location>
        <begin position="337"/>
        <end position="358"/>
    </location>
</feature>
<dbReference type="PANTHER" id="PTHR42948">
    <property type="entry name" value="TRANSPORTER"/>
    <property type="match status" value="1"/>
</dbReference>
<protein>
    <recommendedName>
        <fullName evidence="6">Transporter</fullName>
    </recommendedName>
</protein>
<dbReference type="SUPFAM" id="SSF161070">
    <property type="entry name" value="SNF-like"/>
    <property type="match status" value="1"/>
</dbReference>
<evidence type="ECO:0000256" key="1">
    <source>
        <dbReference type="ARBA" id="ARBA00004141"/>
    </source>
</evidence>
<dbReference type="CDD" id="cd10336">
    <property type="entry name" value="SLC6sbd_Tyt1-Like"/>
    <property type="match status" value="1"/>
</dbReference>
<feature type="transmembrane region" description="Helical" evidence="7">
    <location>
        <begin position="135"/>
        <end position="156"/>
    </location>
</feature>
<comment type="similarity">
    <text evidence="6">Belongs to the sodium:neurotransmitter symporter (SNF) (TC 2.A.22) family.</text>
</comment>
<evidence type="ECO:0000313" key="8">
    <source>
        <dbReference type="EMBL" id="HER95768.1"/>
    </source>
</evidence>
<dbReference type="PRINTS" id="PR00176">
    <property type="entry name" value="NANEUSMPORT"/>
</dbReference>
<dbReference type="PANTHER" id="PTHR42948:SF1">
    <property type="entry name" value="TRANSPORTER"/>
    <property type="match status" value="1"/>
</dbReference>
<accession>A0A7V2F6B7</accession>
<dbReference type="PROSITE" id="PS00610">
    <property type="entry name" value="NA_NEUROTRAN_SYMP_1"/>
    <property type="match status" value="1"/>
</dbReference>
<evidence type="ECO:0000256" key="4">
    <source>
        <dbReference type="ARBA" id="ARBA00022989"/>
    </source>
</evidence>
<comment type="subcellular location">
    <subcellularLocation>
        <location evidence="1">Membrane</location>
        <topology evidence="1">Multi-pass membrane protein</topology>
    </subcellularLocation>
</comment>
<proteinExistence type="inferred from homology"/>
<dbReference type="AlphaFoldDB" id="A0A7V2F6B7"/>
<keyword evidence="3 6" id="KW-0812">Transmembrane</keyword>
<keyword evidence="2 6" id="KW-0813">Transport</keyword>
<keyword evidence="6" id="KW-0769">Symport</keyword>
<dbReference type="GO" id="GO:0015293">
    <property type="term" value="F:symporter activity"/>
    <property type="evidence" value="ECO:0007669"/>
    <property type="project" value="UniProtKB-KW"/>
</dbReference>
<evidence type="ECO:0000256" key="3">
    <source>
        <dbReference type="ARBA" id="ARBA00022692"/>
    </source>
</evidence>
<feature type="transmembrane region" description="Helical" evidence="7">
    <location>
        <begin position="168"/>
        <end position="190"/>
    </location>
</feature>
<dbReference type="GO" id="GO:0016020">
    <property type="term" value="C:membrane"/>
    <property type="evidence" value="ECO:0007669"/>
    <property type="project" value="UniProtKB-SubCell"/>
</dbReference>
<feature type="transmembrane region" description="Helical" evidence="7">
    <location>
        <begin position="429"/>
        <end position="450"/>
    </location>
</feature>
<keyword evidence="5 7" id="KW-0472">Membrane</keyword>
<feature type="transmembrane region" description="Helical" evidence="7">
    <location>
        <begin position="386"/>
        <end position="408"/>
    </location>
</feature>
<feature type="transmembrane region" description="Helical" evidence="7">
    <location>
        <begin position="300"/>
        <end position="325"/>
    </location>
</feature>
<dbReference type="InterPro" id="IPR047218">
    <property type="entry name" value="YocR/YhdH-like"/>
</dbReference>
<feature type="transmembrane region" description="Helical" evidence="7">
    <location>
        <begin position="89"/>
        <end position="115"/>
    </location>
</feature>
<organism evidence="8">
    <name type="scientific">Rhodothermus marinus</name>
    <name type="common">Rhodothermus obamensis</name>
    <dbReference type="NCBI Taxonomy" id="29549"/>
    <lineage>
        <taxon>Bacteria</taxon>
        <taxon>Pseudomonadati</taxon>
        <taxon>Rhodothermota</taxon>
        <taxon>Rhodothermia</taxon>
        <taxon>Rhodothermales</taxon>
        <taxon>Rhodothermaceae</taxon>
        <taxon>Rhodothermus</taxon>
    </lineage>
</organism>
<evidence type="ECO:0000256" key="7">
    <source>
        <dbReference type="SAM" id="Phobius"/>
    </source>
</evidence>
<evidence type="ECO:0000256" key="5">
    <source>
        <dbReference type="ARBA" id="ARBA00023136"/>
    </source>
</evidence>
<feature type="transmembrane region" description="Helical" evidence="7">
    <location>
        <begin position="12"/>
        <end position="32"/>
    </location>
</feature>
<dbReference type="EMBL" id="DSGB01000004">
    <property type="protein sequence ID" value="HER95768.1"/>
    <property type="molecule type" value="Genomic_DNA"/>
</dbReference>
<comment type="caution">
    <text evidence="8">The sequence shown here is derived from an EMBL/GenBank/DDBJ whole genome shotgun (WGS) entry which is preliminary data.</text>
</comment>
<keyword evidence="4 7" id="KW-1133">Transmembrane helix</keyword>
<feature type="transmembrane region" description="Helical" evidence="7">
    <location>
        <begin position="44"/>
        <end position="68"/>
    </location>
</feature>
<dbReference type="NCBIfam" id="NF037979">
    <property type="entry name" value="Na_transp"/>
    <property type="match status" value="1"/>
</dbReference>
<evidence type="ECO:0000256" key="6">
    <source>
        <dbReference type="RuleBase" id="RU003732"/>
    </source>
</evidence>
<evidence type="ECO:0000256" key="2">
    <source>
        <dbReference type="ARBA" id="ARBA00022448"/>
    </source>
</evidence>